<dbReference type="EMBL" id="AP014685">
    <property type="protein sequence ID" value="BAR54941.1"/>
    <property type="molecule type" value="Genomic_DNA"/>
</dbReference>
<dbReference type="AlphaFoldDB" id="A0A0E4FRS7"/>
<evidence type="ECO:0000313" key="2">
    <source>
        <dbReference type="EMBL" id="BAR54941.1"/>
    </source>
</evidence>
<reference evidence="2 3" key="1">
    <citation type="submission" date="2014-11" db="EMBL/GenBank/DDBJ databases">
        <title>Symbiosis island explosion on the genome of extra-slow-growing strains of soybean bradyrhizobia with massive insertion sequences.</title>
        <authorList>
            <person name="Iida T."/>
            <person name="Minamisawa K."/>
        </authorList>
    </citation>
    <scope>NUCLEOTIDE SEQUENCE [LARGE SCALE GENOMIC DNA]</scope>
    <source>
        <strain evidence="2 3">NK6</strain>
    </source>
</reference>
<evidence type="ECO:0000256" key="1">
    <source>
        <dbReference type="SAM" id="MobiDB-lite"/>
    </source>
</evidence>
<name>A0A0E4FRS7_9BRAD</name>
<evidence type="ECO:0000313" key="3">
    <source>
        <dbReference type="Proteomes" id="UP000063308"/>
    </source>
</evidence>
<gene>
    <name evidence="2" type="ORF">NK6_1757</name>
</gene>
<feature type="region of interest" description="Disordered" evidence="1">
    <location>
        <begin position="27"/>
        <end position="47"/>
    </location>
</feature>
<protein>
    <submittedName>
        <fullName evidence="2">Uncharacterized protein</fullName>
    </submittedName>
</protein>
<dbReference type="Proteomes" id="UP000063308">
    <property type="component" value="Chromosome"/>
</dbReference>
<sequence>MIGTVFASPQDEINKMEIHIGGLGGPHLLHSTPNRKRIHGARRRYSC</sequence>
<accession>A0A0E4FRS7</accession>
<organism evidence="2 3">
    <name type="scientific">Bradyrhizobium diazoefficiens</name>
    <dbReference type="NCBI Taxonomy" id="1355477"/>
    <lineage>
        <taxon>Bacteria</taxon>
        <taxon>Pseudomonadati</taxon>
        <taxon>Pseudomonadota</taxon>
        <taxon>Alphaproteobacteria</taxon>
        <taxon>Hyphomicrobiales</taxon>
        <taxon>Nitrobacteraceae</taxon>
        <taxon>Bradyrhizobium</taxon>
    </lineage>
</organism>
<feature type="compositionally biased region" description="Basic residues" evidence="1">
    <location>
        <begin position="33"/>
        <end position="47"/>
    </location>
</feature>
<proteinExistence type="predicted"/>